<dbReference type="GeneID" id="92377033"/>
<dbReference type="PROSITE" id="PS00674">
    <property type="entry name" value="AAA"/>
    <property type="match status" value="1"/>
</dbReference>
<feature type="region of interest" description="Disordered" evidence="4">
    <location>
        <begin position="861"/>
        <end position="887"/>
    </location>
</feature>
<feature type="compositionally biased region" description="Polar residues" evidence="4">
    <location>
        <begin position="310"/>
        <end position="340"/>
    </location>
</feature>
<organism evidence="6 7">
    <name type="scientific">Trypanosoma equiperdum</name>
    <dbReference type="NCBI Taxonomy" id="5694"/>
    <lineage>
        <taxon>Eukaryota</taxon>
        <taxon>Discoba</taxon>
        <taxon>Euglenozoa</taxon>
        <taxon>Kinetoplastea</taxon>
        <taxon>Metakinetoplastina</taxon>
        <taxon>Trypanosomatida</taxon>
        <taxon>Trypanosomatidae</taxon>
        <taxon>Trypanosoma</taxon>
    </lineage>
</organism>
<dbReference type="Gene3D" id="3.40.50.300">
    <property type="entry name" value="P-loop containing nucleotide triphosphate hydrolases"/>
    <property type="match status" value="1"/>
</dbReference>
<keyword evidence="6" id="KW-0378">Hydrolase</keyword>
<feature type="domain" description="AAA+ ATPase" evidence="5">
    <location>
        <begin position="600"/>
        <end position="736"/>
    </location>
</feature>
<sequence>MLSCLRQIHHGKKKEPCVLSTAPAEEGANLLRRAVYDTIVSSEHHHIQTLQESQRIIESSEFETLEEKKAMQRMGGFMVSVVQKHMQAVTFESTLAATCRKQQRQKPRGVSNVIMGSEEEVGQLLLMNRTMALGTTCTFLEGLINHDKELALAPILCTSEEREAEPVRHPSVQDPVPFLRQSHPALGAILLDTAEQAVVATQKDGRELSMTQGSGTLSQLGNRFTQSTLTQQREGVLKRRRQDDNSDNDNDGSVTSSCKRNPSFVVRIGEGVLKSRKQCDPDVEGTVTGSLPTPATDQTKRQETQRSEQNRIVQSQRSATSSQPHTQKGQPLPSGTTDENSAPRLSPLTGSTAKVSGSLQRSQLASGEGEAIERAENSSTANRRGDPWTGRHNAHGSRAGKGGDEENERGPGSSAGGFVTACEQLKMDLKAGRGVPPQFSMERRKPAPGVRYPGFTPPFQRQPVRPNGDVPSADKGTQDSTGGTPPPPPPTGSVSSTVKSNRLSPARRLKQRSRASSSDDDRSDFPSSLLLPDGSIPPILQSLDARLVAQVASEIIEHSGGGGGVGWNAIAGLEHAKRSVEEVIVWPLQRPEFFVGLRGPPRGLLLFGPPGTGKTMIARAIANRAQCTFFNISASSVMSKWMGDGEKLVRCLFAVAVVKQPSVIFIDEIDSLLSMRSEGEMDAVRRVKTEFLVQLDGVATNQGDRVLLIGATNRPDELDEAARRRLEKRLYIPLPDINARAQLIKMLLEQTGTNCGQAVGQSAESAGKAASSVSDMDEKSIMHVATATEGYSGSDIKQLCSEAAMYAVRELKEKLKDLEIRELRPIQRKDFVRALRRSRPSVGADEVRRYVEWNKKFGSFPTGVMDADEEEEEEDEGEGEGEATIKR</sequence>
<dbReference type="RefSeq" id="XP_067082161.1">
    <property type="nucleotide sequence ID" value="XM_067226060.1"/>
</dbReference>
<dbReference type="PANTHER" id="PTHR23074">
    <property type="entry name" value="AAA DOMAIN-CONTAINING"/>
    <property type="match status" value="1"/>
</dbReference>
<feature type="compositionally biased region" description="Acidic residues" evidence="4">
    <location>
        <begin position="866"/>
        <end position="881"/>
    </location>
</feature>
<proteinExistence type="inferred from homology"/>
<dbReference type="GO" id="GO:0008237">
    <property type="term" value="F:metallopeptidase activity"/>
    <property type="evidence" value="ECO:0007669"/>
    <property type="project" value="UniProtKB-KW"/>
</dbReference>
<accession>A0A1G4IGH5</accession>
<evidence type="ECO:0000259" key="5">
    <source>
        <dbReference type="SMART" id="SM00382"/>
    </source>
</evidence>
<dbReference type="PANTHER" id="PTHR23074:SF17">
    <property type="entry name" value="FIDGETIN-LIKE PROTEIN 1"/>
    <property type="match status" value="1"/>
</dbReference>
<name>A0A1G4IGH5_TRYEQ</name>
<comment type="caution">
    <text evidence="6">The sequence shown here is derived from an EMBL/GenBank/DDBJ whole genome shotgun (WGS) entry which is preliminary data.</text>
</comment>
<dbReference type="VEuPathDB" id="TriTrypDB:TEOVI_000309300"/>
<dbReference type="InterPro" id="IPR027417">
    <property type="entry name" value="P-loop_NTPase"/>
</dbReference>
<dbReference type="GO" id="GO:0016887">
    <property type="term" value="F:ATP hydrolysis activity"/>
    <property type="evidence" value="ECO:0007669"/>
    <property type="project" value="InterPro"/>
</dbReference>
<dbReference type="GO" id="GO:0006508">
    <property type="term" value="P:proteolysis"/>
    <property type="evidence" value="ECO:0007669"/>
    <property type="project" value="UniProtKB-KW"/>
</dbReference>
<feature type="compositionally biased region" description="Basic and acidic residues" evidence="4">
    <location>
        <begin position="298"/>
        <end position="309"/>
    </location>
</feature>
<dbReference type="AlphaFoldDB" id="A0A1G4IGH5"/>
<comment type="similarity">
    <text evidence="1">Belongs to the AAA ATPase family.</text>
</comment>
<feature type="compositionally biased region" description="Polar residues" evidence="4">
    <location>
        <begin position="287"/>
        <end position="297"/>
    </location>
</feature>
<feature type="compositionally biased region" description="Basic and acidic residues" evidence="4">
    <location>
        <begin position="235"/>
        <end position="244"/>
    </location>
</feature>
<keyword evidence="2" id="KW-0547">Nucleotide-binding</keyword>
<evidence type="ECO:0000256" key="3">
    <source>
        <dbReference type="ARBA" id="ARBA00022840"/>
    </source>
</evidence>
<feature type="compositionally biased region" description="Polar residues" evidence="4">
    <location>
        <begin position="348"/>
        <end position="365"/>
    </location>
</feature>
<dbReference type="InterPro" id="IPR050304">
    <property type="entry name" value="MT-severing_AAA_ATPase"/>
</dbReference>
<dbReference type="Pfam" id="PF00004">
    <property type="entry name" value="AAA"/>
    <property type="match status" value="1"/>
</dbReference>
<keyword evidence="3" id="KW-0067">ATP-binding</keyword>
<dbReference type="InterPro" id="IPR003593">
    <property type="entry name" value="AAA+_ATPase"/>
</dbReference>
<reference evidence="6" key="1">
    <citation type="submission" date="2016-09" db="EMBL/GenBank/DDBJ databases">
        <authorList>
            <person name="Hebert L."/>
            <person name="Moumen B."/>
        </authorList>
    </citation>
    <scope>NUCLEOTIDE SEQUENCE [LARGE SCALE GENOMIC DNA]</scope>
    <source>
        <strain evidence="6">OVI</strain>
    </source>
</reference>
<gene>
    <name evidence="6" type="ORF">TEOVI_000309300</name>
</gene>
<dbReference type="InterPro" id="IPR003959">
    <property type="entry name" value="ATPase_AAA_core"/>
</dbReference>
<dbReference type="InterPro" id="IPR003960">
    <property type="entry name" value="ATPase_AAA_CS"/>
</dbReference>
<evidence type="ECO:0000256" key="1">
    <source>
        <dbReference type="ARBA" id="ARBA00006914"/>
    </source>
</evidence>
<evidence type="ECO:0000313" key="7">
    <source>
        <dbReference type="Proteomes" id="UP000195570"/>
    </source>
</evidence>
<evidence type="ECO:0000256" key="2">
    <source>
        <dbReference type="ARBA" id="ARBA00022741"/>
    </source>
</evidence>
<dbReference type="EMBL" id="CZPT02001654">
    <property type="protein sequence ID" value="SCU71512.1"/>
    <property type="molecule type" value="Genomic_DNA"/>
</dbReference>
<keyword evidence="6" id="KW-0645">Protease</keyword>
<evidence type="ECO:0000313" key="6">
    <source>
        <dbReference type="EMBL" id="SCU71512.1"/>
    </source>
</evidence>
<protein>
    <submittedName>
        <fullName evidence="6">Metalloprotease, putative</fullName>
    </submittedName>
</protein>
<evidence type="ECO:0000256" key="4">
    <source>
        <dbReference type="SAM" id="MobiDB-lite"/>
    </source>
</evidence>
<dbReference type="Gene3D" id="1.10.8.60">
    <property type="match status" value="1"/>
</dbReference>
<feature type="region of interest" description="Disordered" evidence="4">
    <location>
        <begin position="277"/>
        <end position="531"/>
    </location>
</feature>
<dbReference type="Pfam" id="PF17862">
    <property type="entry name" value="AAA_lid_3"/>
    <property type="match status" value="1"/>
</dbReference>
<dbReference type="SMART" id="SM00382">
    <property type="entry name" value="AAA"/>
    <property type="match status" value="1"/>
</dbReference>
<keyword evidence="7" id="KW-1185">Reference proteome</keyword>
<dbReference type="GO" id="GO:0005524">
    <property type="term" value="F:ATP binding"/>
    <property type="evidence" value="ECO:0007669"/>
    <property type="project" value="UniProtKB-KW"/>
</dbReference>
<feature type="region of interest" description="Disordered" evidence="4">
    <location>
        <begin position="207"/>
        <end position="259"/>
    </location>
</feature>
<keyword evidence="6" id="KW-0482">Metalloprotease</keyword>
<dbReference type="InterPro" id="IPR041569">
    <property type="entry name" value="AAA_lid_3"/>
</dbReference>
<dbReference type="SUPFAM" id="SSF52540">
    <property type="entry name" value="P-loop containing nucleoside triphosphate hydrolases"/>
    <property type="match status" value="1"/>
</dbReference>
<dbReference type="Proteomes" id="UP000195570">
    <property type="component" value="Unassembled WGS sequence"/>
</dbReference>
<feature type="compositionally biased region" description="Polar residues" evidence="4">
    <location>
        <begin position="209"/>
        <end position="233"/>
    </location>
</feature>
<dbReference type="FunFam" id="3.40.50.300:FF:000093">
    <property type="entry name" value="Fidgetin-like 1"/>
    <property type="match status" value="1"/>
</dbReference>